<dbReference type="Proteomes" id="UP000276829">
    <property type="component" value="Unassembled WGS sequence"/>
</dbReference>
<feature type="compositionally biased region" description="Low complexity" evidence="1">
    <location>
        <begin position="77"/>
        <end position="87"/>
    </location>
</feature>
<dbReference type="EMBL" id="RBON01000088">
    <property type="protein sequence ID" value="RMM71639.1"/>
    <property type="molecule type" value="Genomic_DNA"/>
</dbReference>
<protein>
    <submittedName>
        <fullName evidence="3">Uncharacterized protein</fullName>
    </submittedName>
</protein>
<reference evidence="4 5" key="1">
    <citation type="submission" date="2018-08" db="EMBL/GenBank/DDBJ databases">
        <title>Recombination of ecologically and evolutionarily significant loci maintains genetic cohesion in the Pseudomonas syringae species complex.</title>
        <authorList>
            <person name="Dillon M."/>
            <person name="Thakur S."/>
            <person name="Almeida R.N.D."/>
            <person name="Weir B.S."/>
            <person name="Guttman D.S."/>
        </authorList>
    </citation>
    <scope>NUCLEOTIDE SEQUENCE [LARGE SCALE GENOMIC DNA]</scope>
    <source>
        <strain evidence="3 4">ICMP 4324</strain>
        <strain evidence="2 5">ICMP 4332</strain>
    </source>
</reference>
<dbReference type="EMBL" id="RBOM01000299">
    <property type="protein sequence ID" value="RMM59426.1"/>
    <property type="molecule type" value="Genomic_DNA"/>
</dbReference>
<evidence type="ECO:0000313" key="3">
    <source>
        <dbReference type="EMBL" id="RMM71639.1"/>
    </source>
</evidence>
<accession>A0A3M6FDX8</accession>
<dbReference type="AlphaFoldDB" id="A0A3M6FDX8"/>
<feature type="compositionally biased region" description="Basic and acidic residues" evidence="1">
    <location>
        <begin position="8"/>
        <end position="23"/>
    </location>
</feature>
<organism evidence="3 4">
    <name type="scientific">Pseudomonas savastanoi pv. glycinea</name>
    <name type="common">Pseudomonas syringae pv. glycinea</name>
    <dbReference type="NCBI Taxonomy" id="318"/>
    <lineage>
        <taxon>Bacteria</taxon>
        <taxon>Pseudomonadati</taxon>
        <taxon>Pseudomonadota</taxon>
        <taxon>Gammaproteobacteria</taxon>
        <taxon>Pseudomonadales</taxon>
        <taxon>Pseudomonadaceae</taxon>
        <taxon>Pseudomonas</taxon>
    </lineage>
</organism>
<name>A0A3M6FDX8_PSESG</name>
<evidence type="ECO:0000313" key="2">
    <source>
        <dbReference type="EMBL" id="RMM59426.1"/>
    </source>
</evidence>
<comment type="caution">
    <text evidence="3">The sequence shown here is derived from an EMBL/GenBank/DDBJ whole genome shotgun (WGS) entry which is preliminary data.</text>
</comment>
<evidence type="ECO:0000313" key="4">
    <source>
        <dbReference type="Proteomes" id="UP000276829"/>
    </source>
</evidence>
<evidence type="ECO:0000313" key="5">
    <source>
        <dbReference type="Proteomes" id="UP000279057"/>
    </source>
</evidence>
<feature type="region of interest" description="Disordered" evidence="1">
    <location>
        <begin position="1"/>
        <end position="23"/>
    </location>
</feature>
<dbReference type="Proteomes" id="UP000279057">
    <property type="component" value="Unassembled WGS sequence"/>
</dbReference>
<proteinExistence type="predicted"/>
<gene>
    <name evidence="3" type="ORF">ALQ73_102260</name>
    <name evidence="2" type="ORF">ALQ74_03217</name>
</gene>
<feature type="region of interest" description="Disordered" evidence="1">
    <location>
        <begin position="49"/>
        <end position="87"/>
    </location>
</feature>
<sequence length="160" mass="17911">MKMNSEARAMELKESMHPKPKSDEDALIVELRIEFALLNKIEQLRQIAEDTSKKKPNRKAARAAIKEAKKASKKTPSKTIKAPPKLAPKAIAPGGEWLKKFCWRCNAKFSVHSTWERPPSMCKVCTKYIDETYLPCAPDRTRSVGWVHIVGGGAPGLGKR</sequence>
<evidence type="ECO:0000256" key="1">
    <source>
        <dbReference type="SAM" id="MobiDB-lite"/>
    </source>
</evidence>